<dbReference type="AlphaFoldDB" id="F2DSG0"/>
<feature type="region of interest" description="Disordered" evidence="1">
    <location>
        <begin position="1"/>
        <end position="111"/>
    </location>
</feature>
<feature type="compositionally biased region" description="Basic and acidic residues" evidence="1">
    <location>
        <begin position="64"/>
        <end position="80"/>
    </location>
</feature>
<feature type="compositionally biased region" description="Basic and acidic residues" evidence="1">
    <location>
        <begin position="156"/>
        <end position="167"/>
    </location>
</feature>
<protein>
    <submittedName>
        <fullName evidence="2">Predicted protein</fullName>
    </submittedName>
</protein>
<dbReference type="EMBL" id="AK366828">
    <property type="protein sequence ID" value="BAJ98031.1"/>
    <property type="molecule type" value="mRNA"/>
</dbReference>
<dbReference type="KEGG" id="hvg:123448264"/>
<dbReference type="RefSeq" id="XP_044981034.1">
    <property type="nucleotide sequence ID" value="XM_045125099.1"/>
</dbReference>
<sequence length="278" mass="30978">MSFQRAPGAAAFTNRRASPCRFDPSTRLGCSFPPPNLPTLDAQTCRTPGGARAQAPASHPLPPHRREQARSWVECRRRDPSAPPQEPRSSARIARGYNRGTTRTRPKHPLRPSLMGIRQELLEARDSATLGRRHPAPTGAVNRTWREYRRPDDINPWRRAQFDDDRASTQPGYEGSSADHYRGPRRARDPAGSPHANMYDQHCGGGTQGWLREDIQRGYPHGAHLLVGSFFGQTSGSGVRGPIAWGWVDAPSYPSQEAPAWGLRVEHTPMFPSWMIPT</sequence>
<evidence type="ECO:0000256" key="1">
    <source>
        <dbReference type="SAM" id="MobiDB-lite"/>
    </source>
</evidence>
<proteinExistence type="evidence at transcript level"/>
<accession>F2DSG0</accession>
<dbReference type="GeneID" id="123448264"/>
<feature type="compositionally biased region" description="Basic and acidic residues" evidence="1">
    <location>
        <begin position="177"/>
        <end position="189"/>
    </location>
</feature>
<feature type="region of interest" description="Disordered" evidence="1">
    <location>
        <begin position="156"/>
        <end position="194"/>
    </location>
</feature>
<name>F2DSG0_HORVV</name>
<reference evidence="2" key="1">
    <citation type="journal article" date="2011" name="Plant Physiol.">
        <title>Comprehensive sequence analysis of 24,783 barley full-length cDNAs derived from 12 clone libraries.</title>
        <authorList>
            <person name="Matsumoto T."/>
            <person name="Tanaka T."/>
            <person name="Sakai H."/>
            <person name="Amano N."/>
            <person name="Kanamori H."/>
            <person name="Kurita K."/>
            <person name="Kikuta A."/>
            <person name="Kamiya K."/>
            <person name="Yamamoto M."/>
            <person name="Ikawa H."/>
            <person name="Fujii N."/>
            <person name="Hori K."/>
            <person name="Itoh T."/>
            <person name="Sato K."/>
        </authorList>
    </citation>
    <scope>NUCLEOTIDE SEQUENCE</scope>
    <source>
        <tissue evidence="2">Shoot and root</tissue>
    </source>
</reference>
<evidence type="ECO:0000313" key="2">
    <source>
        <dbReference type="EMBL" id="BAJ98031.1"/>
    </source>
</evidence>
<organism evidence="2">
    <name type="scientific">Hordeum vulgare subsp. vulgare</name>
    <name type="common">Domesticated barley</name>
    <dbReference type="NCBI Taxonomy" id="112509"/>
    <lineage>
        <taxon>Eukaryota</taxon>
        <taxon>Viridiplantae</taxon>
        <taxon>Streptophyta</taxon>
        <taxon>Embryophyta</taxon>
        <taxon>Tracheophyta</taxon>
        <taxon>Spermatophyta</taxon>
        <taxon>Magnoliopsida</taxon>
        <taxon>Liliopsida</taxon>
        <taxon>Poales</taxon>
        <taxon>Poaceae</taxon>
        <taxon>BOP clade</taxon>
        <taxon>Pooideae</taxon>
        <taxon>Triticodae</taxon>
        <taxon>Triticeae</taxon>
        <taxon>Hordeinae</taxon>
        <taxon>Hordeum</taxon>
    </lineage>
</organism>